<dbReference type="GO" id="GO:0006665">
    <property type="term" value="P:sphingolipid metabolic process"/>
    <property type="evidence" value="ECO:0007669"/>
    <property type="project" value="InterPro"/>
</dbReference>
<dbReference type="InterPro" id="IPR008139">
    <property type="entry name" value="SaposinB_dom"/>
</dbReference>
<proteinExistence type="predicted"/>
<evidence type="ECO:0000256" key="3">
    <source>
        <dbReference type="SAM" id="SignalP"/>
    </source>
</evidence>
<dbReference type="PROSITE" id="PS50015">
    <property type="entry name" value="SAP_B"/>
    <property type="match status" value="4"/>
</dbReference>
<feature type="domain" description="Saposin B-type" evidence="4">
    <location>
        <begin position="127"/>
        <end position="208"/>
    </location>
</feature>
<dbReference type="Pfam" id="PF05184">
    <property type="entry name" value="SapB_1"/>
    <property type="match status" value="1"/>
</dbReference>
<dbReference type="InterPro" id="IPR008373">
    <property type="entry name" value="Saposin"/>
</dbReference>
<reference evidence="5" key="1">
    <citation type="submission" date="2018-10" db="EMBL/GenBank/DDBJ databases">
        <title>Transcriptome assembly of Aceria tosichella (Wheat curl mite) Type 2.</title>
        <authorList>
            <person name="Scully E.D."/>
            <person name="Geib S.M."/>
            <person name="Palmer N.A."/>
            <person name="Gupta A.K."/>
            <person name="Sarath G."/>
            <person name="Tatineni S."/>
        </authorList>
    </citation>
    <scope>NUCLEOTIDE SEQUENCE</scope>
    <source>
        <strain evidence="5">LincolnNE</strain>
    </source>
</reference>
<dbReference type="GO" id="GO:0016020">
    <property type="term" value="C:membrane"/>
    <property type="evidence" value="ECO:0007669"/>
    <property type="project" value="GOC"/>
</dbReference>
<dbReference type="InterPro" id="IPR011001">
    <property type="entry name" value="Saposin-like"/>
</dbReference>
<dbReference type="InterPro" id="IPR007856">
    <property type="entry name" value="SapB_1"/>
</dbReference>
<feature type="domain" description="Saposin B-type" evidence="4">
    <location>
        <begin position="383"/>
        <end position="466"/>
    </location>
</feature>
<keyword evidence="2" id="KW-0325">Glycoprotein</keyword>
<accession>A0A6G1SPQ5</accession>
<dbReference type="Gene3D" id="1.10.225.10">
    <property type="entry name" value="Saposin-like"/>
    <property type="match status" value="4"/>
</dbReference>
<feature type="domain" description="Saposin B-type" evidence="4">
    <location>
        <begin position="507"/>
        <end position="585"/>
    </location>
</feature>
<name>A0A6G1SPQ5_9ACAR</name>
<dbReference type="GO" id="GO:0005764">
    <property type="term" value="C:lysosome"/>
    <property type="evidence" value="ECO:0007669"/>
    <property type="project" value="InterPro"/>
</dbReference>
<gene>
    <name evidence="5" type="primary">PSAP</name>
    <name evidence="5" type="ORF">g.2281</name>
</gene>
<keyword evidence="1" id="KW-1015">Disulfide bond</keyword>
<protein>
    <submittedName>
        <fullName evidence="5">Proactivator polypeptide</fullName>
    </submittedName>
</protein>
<dbReference type="InterPro" id="IPR008138">
    <property type="entry name" value="SapB_2"/>
</dbReference>
<evidence type="ECO:0000313" key="5">
    <source>
        <dbReference type="EMBL" id="MDE51962.1"/>
    </source>
</evidence>
<organism evidence="5">
    <name type="scientific">Aceria tosichella</name>
    <name type="common">wheat curl mite</name>
    <dbReference type="NCBI Taxonomy" id="561515"/>
    <lineage>
        <taxon>Eukaryota</taxon>
        <taxon>Metazoa</taxon>
        <taxon>Ecdysozoa</taxon>
        <taxon>Arthropoda</taxon>
        <taxon>Chelicerata</taxon>
        <taxon>Arachnida</taxon>
        <taxon>Acari</taxon>
        <taxon>Acariformes</taxon>
        <taxon>Trombidiformes</taxon>
        <taxon>Prostigmata</taxon>
        <taxon>Eupodina</taxon>
        <taxon>Eriophyoidea</taxon>
        <taxon>Eriophyidae</taxon>
        <taxon>Eriophyinae</taxon>
        <taxon>Aceriini</taxon>
        <taxon>Aceria</taxon>
    </lineage>
</organism>
<dbReference type="SUPFAM" id="SSF47862">
    <property type="entry name" value="Saposin"/>
    <property type="match status" value="5"/>
</dbReference>
<sequence length="585" mass="64693">MTWRPLLLLALVVVGATAGQSKEPTNACQGCRSIVSLARSLNSTTVRDQYADLLKNFCELYYPPSTDFQQGPCPIFVQGLFYVMNNTDPVTHCDEIGVCGPKQPSDDIYDYIQSSNALAEKQPLKGDGLICDFCVNMLDRVKTTLSDPEAIKKIYAQAQAFCAYLKVIDKEQDCQELMNKYLEYAVTIIKQINSREYCASINMCQPKQRLISNSDSEQGRRQLPTLADFSNFGIETAVSIGPKPITDLTAAQTHHQKGPECALCKAVVKEMFHFLRDNKTEANIIKGLDHVCNLLYPSEPNLGQCKSMVKAYTREIVQLLVDETNPEVICMLLEQCTYGKDLATQQLSNEPAQISTTKLEAPMQAYNLAQLITALDPSVEVNSMRSCIECKMFISYLRDKLGNPKSQAELKQWFLDNLCKELPEKGLVDSCSSMVEAYSDVFFKAIAGDLNPRIACVDLGACNASSIVQVFNLANGAEQSSTRTSLLLDQTARLSSGAATRRQTRPKARHCSRCMDVVAFIDDYLAAHPLSQDTASSVSKVCDSAHSPSIRNECVSIMKQHGADVVQSIPTMESPRHLCKQIALC</sequence>
<dbReference type="AlphaFoldDB" id="A0A6G1SPQ5"/>
<feature type="chain" id="PRO_5026182887" evidence="3">
    <location>
        <begin position="19"/>
        <end position="585"/>
    </location>
</feature>
<dbReference type="Pfam" id="PF03489">
    <property type="entry name" value="SapB_2"/>
    <property type="match status" value="2"/>
</dbReference>
<dbReference type="PRINTS" id="PR01797">
    <property type="entry name" value="SAPOSIN"/>
</dbReference>
<feature type="domain" description="Saposin B-type" evidence="4">
    <location>
        <begin position="257"/>
        <end position="340"/>
    </location>
</feature>
<keyword evidence="3" id="KW-0732">Signal</keyword>
<feature type="signal peptide" evidence="3">
    <location>
        <begin position="1"/>
        <end position="18"/>
    </location>
</feature>
<dbReference type="SMART" id="SM00741">
    <property type="entry name" value="SapB"/>
    <property type="match status" value="4"/>
</dbReference>
<evidence type="ECO:0000259" key="4">
    <source>
        <dbReference type="PROSITE" id="PS50015"/>
    </source>
</evidence>
<dbReference type="EMBL" id="GGYP01007191">
    <property type="protein sequence ID" value="MDE51962.1"/>
    <property type="molecule type" value="Transcribed_RNA"/>
</dbReference>
<evidence type="ECO:0000256" key="1">
    <source>
        <dbReference type="ARBA" id="ARBA00023157"/>
    </source>
</evidence>
<dbReference type="PANTHER" id="PTHR11480">
    <property type="entry name" value="SAPOSIN-RELATED"/>
    <property type="match status" value="1"/>
</dbReference>
<dbReference type="InterPro" id="IPR051428">
    <property type="entry name" value="Sphingo_Act-Surfact_Prot"/>
</dbReference>
<evidence type="ECO:0000256" key="2">
    <source>
        <dbReference type="ARBA" id="ARBA00023180"/>
    </source>
</evidence>